<accession>A0A8J7KDP0</accession>
<keyword evidence="2" id="KW-1185">Reference proteome</keyword>
<proteinExistence type="predicted"/>
<comment type="caution">
    <text evidence="1">The sequence shown here is derived from an EMBL/GenBank/DDBJ whole genome shotgun (WGS) entry which is preliminary data.</text>
</comment>
<dbReference type="Proteomes" id="UP000622552">
    <property type="component" value="Unassembled WGS sequence"/>
</dbReference>
<reference evidence="1" key="1">
    <citation type="submission" date="2020-11" db="EMBL/GenBank/DDBJ databases">
        <title>Sequencing the genomes of 1000 actinobacteria strains.</title>
        <authorList>
            <person name="Klenk H.-P."/>
        </authorList>
    </citation>
    <scope>NUCLEOTIDE SEQUENCE</scope>
    <source>
        <strain evidence="1">DSM 45356</strain>
    </source>
</reference>
<evidence type="ECO:0000313" key="1">
    <source>
        <dbReference type="EMBL" id="MBG6134235.1"/>
    </source>
</evidence>
<evidence type="ECO:0000313" key="2">
    <source>
        <dbReference type="Proteomes" id="UP000622552"/>
    </source>
</evidence>
<gene>
    <name evidence="1" type="ORF">IW245_000429</name>
</gene>
<dbReference type="EMBL" id="JADOUF010000001">
    <property type="protein sequence ID" value="MBG6134235.1"/>
    <property type="molecule type" value="Genomic_DNA"/>
</dbReference>
<protein>
    <submittedName>
        <fullName evidence="1">Uncharacterized protein</fullName>
    </submittedName>
</protein>
<organism evidence="1 2">
    <name type="scientific">Longispora fulva</name>
    <dbReference type="NCBI Taxonomy" id="619741"/>
    <lineage>
        <taxon>Bacteria</taxon>
        <taxon>Bacillati</taxon>
        <taxon>Actinomycetota</taxon>
        <taxon>Actinomycetes</taxon>
        <taxon>Micromonosporales</taxon>
        <taxon>Micromonosporaceae</taxon>
        <taxon>Longispora</taxon>
    </lineage>
</organism>
<sequence>MTTMLDTALSPEVEYRLSLEDTLARCLFDPQYHWHRLNRTSQNARPIFAHERQLLQAVPEGQVDRLNDQAIALLEEFNRSSAAAQLRLALGRPAEPVPGPVIPGPRRPLNLAVAADRAAFLNSEPVRLDQAARLTRAQSPSVLVLGSYHPGPVTYVRQQLESPLNPLTSVEKTLGLRNLERVWIMVELLNRLGSTAFTALGQQQRQFPNPVSRLERLAEEVDRIILILDNGTGVNFELGMICARPQWVAKTVVLHDTTEQLSQMIEIGALHLDNLRVLPFTSVPSFMAALACVTDDDYQWPGPAGALPTYIDRLR</sequence>
<dbReference type="AlphaFoldDB" id="A0A8J7KDP0"/>
<dbReference type="RefSeq" id="WP_197001496.1">
    <property type="nucleotide sequence ID" value="NZ_BONS01000035.1"/>
</dbReference>
<name>A0A8J7KDP0_9ACTN</name>